<sequence length="220" mass="25199">MVRSNPISEMSARTVIEELRQLFATHDLPNTIVSDNAAQFVSVEFQQFLKEAELDMLELPRFIRHQIDKQIGWSAGQRMLCKKWFTEAGNSCPATIVAKTGPVSYEVRTTDGQLWKRHLDQLRKRHPFIEVTEDTEPNVSKTLQSNLADNPSLSEQEDCQQLTEKSPSAVIEPIAEAITETIVEQSNRPPRTCRKPNTIEHLPAQEFMLDLFTVFYEENL</sequence>
<name>A0A0V1EJC9_TRIPS</name>
<dbReference type="Gene3D" id="3.30.420.10">
    <property type="entry name" value="Ribonuclease H-like superfamily/Ribonuclease H"/>
    <property type="match status" value="1"/>
</dbReference>
<organism evidence="1 2">
    <name type="scientific">Trichinella pseudospiralis</name>
    <name type="common">Parasitic roundworm</name>
    <dbReference type="NCBI Taxonomy" id="6337"/>
    <lineage>
        <taxon>Eukaryota</taxon>
        <taxon>Metazoa</taxon>
        <taxon>Ecdysozoa</taxon>
        <taxon>Nematoda</taxon>
        <taxon>Enoplea</taxon>
        <taxon>Dorylaimia</taxon>
        <taxon>Trichinellida</taxon>
        <taxon>Trichinellidae</taxon>
        <taxon>Trichinella</taxon>
    </lineage>
</organism>
<protein>
    <recommendedName>
        <fullName evidence="3">Integrase catalytic domain-containing protein</fullName>
    </recommendedName>
</protein>
<dbReference type="SUPFAM" id="SSF53098">
    <property type="entry name" value="Ribonuclease H-like"/>
    <property type="match status" value="1"/>
</dbReference>
<dbReference type="EMBL" id="JYDR01000030">
    <property type="protein sequence ID" value="KRY73904.1"/>
    <property type="molecule type" value="Genomic_DNA"/>
</dbReference>
<evidence type="ECO:0000313" key="2">
    <source>
        <dbReference type="Proteomes" id="UP000054632"/>
    </source>
</evidence>
<dbReference type="PANTHER" id="PTHR37984">
    <property type="entry name" value="PROTEIN CBG26694"/>
    <property type="match status" value="1"/>
</dbReference>
<reference evidence="1 2" key="1">
    <citation type="submission" date="2015-01" db="EMBL/GenBank/DDBJ databases">
        <title>Evolution of Trichinella species and genotypes.</title>
        <authorList>
            <person name="Korhonen P.K."/>
            <person name="Edoardo P."/>
            <person name="Giuseppe L.R."/>
            <person name="Gasser R.B."/>
        </authorList>
    </citation>
    <scope>NUCLEOTIDE SEQUENCE [LARGE SCALE GENOMIC DNA]</scope>
    <source>
        <strain evidence="1">ISS13</strain>
    </source>
</reference>
<evidence type="ECO:0000313" key="1">
    <source>
        <dbReference type="EMBL" id="KRY73904.1"/>
    </source>
</evidence>
<evidence type="ECO:0008006" key="3">
    <source>
        <dbReference type="Google" id="ProtNLM"/>
    </source>
</evidence>
<dbReference type="InterPro" id="IPR036397">
    <property type="entry name" value="RNaseH_sf"/>
</dbReference>
<proteinExistence type="predicted"/>
<dbReference type="AlphaFoldDB" id="A0A0V1EJC9"/>
<dbReference type="Proteomes" id="UP000054632">
    <property type="component" value="Unassembled WGS sequence"/>
</dbReference>
<accession>A0A0V1EJC9</accession>
<dbReference type="PANTHER" id="PTHR37984:SF5">
    <property type="entry name" value="PROTEIN NYNRIN-LIKE"/>
    <property type="match status" value="1"/>
</dbReference>
<dbReference type="InterPro" id="IPR012337">
    <property type="entry name" value="RNaseH-like_sf"/>
</dbReference>
<dbReference type="GO" id="GO:0003676">
    <property type="term" value="F:nucleic acid binding"/>
    <property type="evidence" value="ECO:0007669"/>
    <property type="project" value="InterPro"/>
</dbReference>
<gene>
    <name evidence="1" type="ORF">T4A_12859</name>
</gene>
<dbReference type="InterPro" id="IPR050951">
    <property type="entry name" value="Retrovirus_Pol_polyprotein"/>
</dbReference>
<comment type="caution">
    <text evidence="1">The sequence shown here is derived from an EMBL/GenBank/DDBJ whole genome shotgun (WGS) entry which is preliminary data.</text>
</comment>